<evidence type="ECO:0000256" key="6">
    <source>
        <dbReference type="ARBA" id="ARBA00023464"/>
    </source>
</evidence>
<keyword evidence="4" id="KW-0472">Membrane</keyword>
<organism evidence="9 10">
    <name type="scientific">Vigna mungo</name>
    <name type="common">Black gram</name>
    <name type="synonym">Phaseolus mungo</name>
    <dbReference type="NCBI Taxonomy" id="3915"/>
    <lineage>
        <taxon>Eukaryota</taxon>
        <taxon>Viridiplantae</taxon>
        <taxon>Streptophyta</taxon>
        <taxon>Embryophyta</taxon>
        <taxon>Tracheophyta</taxon>
        <taxon>Spermatophyta</taxon>
        <taxon>Magnoliopsida</taxon>
        <taxon>eudicotyledons</taxon>
        <taxon>Gunneridae</taxon>
        <taxon>Pentapetalae</taxon>
        <taxon>rosids</taxon>
        <taxon>fabids</taxon>
        <taxon>Fabales</taxon>
        <taxon>Fabaceae</taxon>
        <taxon>Papilionoideae</taxon>
        <taxon>50 kb inversion clade</taxon>
        <taxon>NPAAA clade</taxon>
        <taxon>indigoferoid/millettioid clade</taxon>
        <taxon>Phaseoleae</taxon>
        <taxon>Vigna</taxon>
    </lineage>
</organism>
<dbReference type="EMBL" id="CP144694">
    <property type="protein sequence ID" value="WVZ04033.1"/>
    <property type="molecule type" value="Genomic_DNA"/>
</dbReference>
<feature type="domain" description="SAC" evidence="8">
    <location>
        <begin position="169"/>
        <end position="570"/>
    </location>
</feature>
<dbReference type="GO" id="GO:0005774">
    <property type="term" value="C:vacuolar membrane"/>
    <property type="evidence" value="ECO:0007669"/>
    <property type="project" value="UniProtKB-SubCell"/>
</dbReference>
<reference evidence="9 10" key="1">
    <citation type="journal article" date="2023" name="Life. Sci Alliance">
        <title>Evolutionary insights into 3D genome organization and epigenetic landscape of Vigna mungo.</title>
        <authorList>
            <person name="Junaid A."/>
            <person name="Singh B."/>
            <person name="Bhatia S."/>
        </authorList>
    </citation>
    <scope>NUCLEOTIDE SEQUENCE [LARGE SCALE GENOMIC DNA]</scope>
    <source>
        <strain evidence="9">Urdbean</strain>
    </source>
</reference>
<evidence type="ECO:0000256" key="1">
    <source>
        <dbReference type="ARBA" id="ARBA00004148"/>
    </source>
</evidence>
<name>A0AAQ3N887_VIGMU</name>
<dbReference type="GO" id="GO:0043813">
    <property type="term" value="F:phosphatidylinositol-3,5-bisphosphate 5-phosphatase activity"/>
    <property type="evidence" value="ECO:0007669"/>
    <property type="project" value="InterPro"/>
</dbReference>
<comment type="subcellular location">
    <subcellularLocation>
        <location evidence="1">Vacuole membrane</location>
        <topology evidence="1">Peripheral membrane protein</topology>
    </subcellularLocation>
</comment>
<dbReference type="Proteomes" id="UP001374535">
    <property type="component" value="Chromosome 7"/>
</dbReference>
<dbReference type="PROSITE" id="PS50275">
    <property type="entry name" value="SAC"/>
    <property type="match status" value="1"/>
</dbReference>
<protein>
    <recommendedName>
        <fullName evidence="8">SAC domain-containing protein</fullName>
    </recommendedName>
</protein>
<evidence type="ECO:0000313" key="9">
    <source>
        <dbReference type="EMBL" id="WVZ04033.1"/>
    </source>
</evidence>
<keyword evidence="2" id="KW-0926">Vacuole</keyword>
<proteinExistence type="predicted"/>
<gene>
    <name evidence="9" type="ORF">V8G54_024839</name>
</gene>
<evidence type="ECO:0000259" key="8">
    <source>
        <dbReference type="PROSITE" id="PS50275"/>
    </source>
</evidence>
<evidence type="ECO:0000256" key="4">
    <source>
        <dbReference type="ARBA" id="ARBA00023136"/>
    </source>
</evidence>
<evidence type="ECO:0000256" key="2">
    <source>
        <dbReference type="ARBA" id="ARBA00022554"/>
    </source>
</evidence>
<comment type="catalytic activity">
    <reaction evidence="5">
        <text>a 1,2-diacyl-sn-glycero-3-phospho-(1D-myo-inositol-3,5-bisphosphate) + H2O = a 1,2-diacyl-sn-glycero-3-phospho-(1D-myo-inositol-3-phosphate) + phosphate</text>
        <dbReference type="Rhea" id="RHEA:32955"/>
        <dbReference type="ChEBI" id="CHEBI:15377"/>
        <dbReference type="ChEBI" id="CHEBI:43474"/>
        <dbReference type="ChEBI" id="CHEBI:57923"/>
        <dbReference type="ChEBI" id="CHEBI:58088"/>
    </reaction>
</comment>
<comment type="subunit">
    <text evidence="6">Component of the PI(3,5)P2 regulatory complex at least composed of ATG18, SAC/FIG4, FAB1 and VAC14.</text>
</comment>
<feature type="region of interest" description="Disordered" evidence="7">
    <location>
        <begin position="693"/>
        <end position="718"/>
    </location>
</feature>
<evidence type="ECO:0000256" key="7">
    <source>
        <dbReference type="SAM" id="MobiDB-lite"/>
    </source>
</evidence>
<keyword evidence="10" id="KW-1185">Reference proteome</keyword>
<dbReference type="InterPro" id="IPR002013">
    <property type="entry name" value="SAC_dom"/>
</dbReference>
<evidence type="ECO:0000256" key="3">
    <source>
        <dbReference type="ARBA" id="ARBA00022801"/>
    </source>
</evidence>
<dbReference type="AlphaFoldDB" id="A0AAQ3N887"/>
<evidence type="ECO:0000313" key="10">
    <source>
        <dbReference type="Proteomes" id="UP001374535"/>
    </source>
</evidence>
<sequence length="948" mass="106543">MAKSGSTPVTTSAKVHPSNDLELDPDSYALEKFRLYETRARFYLIGSDRSKRFFRVLKIDRSEPSDLNISQDPVLYSPQEIKSLLQRIAEGNRAIGGLTFVAKVFGIAGCIKFLESYYLILVTKRRQIGAICGHAIYSIKESQLITIPHVSIQSDLAHSKTELRYKKLLSSVDLTKDFFYSYTYPIMQSLQKNVSPSEDGGMSYDNIFVWNAYLTQAIRSRCNNTIWTIALVHGHFRQSRLSIFGRDFSVSLISRRSRHFAGTRYLKRGVNDRGRVANDVETEQIVLDEEAGSCKGKMSSVVQMRGSIPLFWSQEASRFSPKPDIILQRYDPTYEATKLHFEDLAKRYGNPIIVLNLIKTVEKRPREMMLRREFASAVGYLNQILPVENHLRFIHWDFHKFAKSKSANVLAVLGAVASEALDLTGFYYSGKPSIIKRANKSNRTSTGRDASLRDLRASSGDIVRIGNSNEMINSVVHRDKETDTNHQNKKDNISSDAPHFQSGVLRTNCIDCLDRTNVAQYAYGLQALGRQLHVMGLTDVPKVDPDSSIAAALMDMYQSMGDALAQQYGGSAAHNTVFPERQGKWKATTQSREFLKSIKRYYSNAYTDGYFQPHEGKPALWELDSDYYLHVSGVGDDLIPEKCFEPNPKPSESGEIVFTPIPACREDFLRIKLTSFDKLIEKTCSTIKNVRLCSEPDQRPGGSSGNSGVSPDAATGNVGLHFETRPRIWRVQERRNKGVNKNADVAKGVTKLVKDEIQLKSPNWLFGQRKYEEGSSAAKVASHETDVEGSHANGFCDLNWLSSGSDMNEEDVFQSSRQSCRADNGEQAWYLAMTSANEANGWYGGSLLGDQDESSEIYKHYAELCQGPALELFQNDSEREQHYAAALSTSSYEIVNDTSVATEMEAALKEYDQVGADLGIIPRSCKFFADDPSWLTRWLTGEEKLQRI</sequence>
<dbReference type="PANTHER" id="PTHR45738:SF5">
    <property type="entry name" value="POLYPHOSPHOINOSITIDE PHOSPHATASE"/>
    <property type="match status" value="1"/>
</dbReference>
<evidence type="ECO:0000256" key="5">
    <source>
        <dbReference type="ARBA" id="ARBA00023337"/>
    </source>
</evidence>
<dbReference type="GO" id="GO:0046856">
    <property type="term" value="P:phosphatidylinositol dephosphorylation"/>
    <property type="evidence" value="ECO:0007669"/>
    <property type="project" value="InterPro"/>
</dbReference>
<dbReference type="PANTHER" id="PTHR45738">
    <property type="entry name" value="POLYPHOSPHOINOSITIDE PHOSPHATASE"/>
    <property type="match status" value="1"/>
</dbReference>
<dbReference type="Pfam" id="PF02383">
    <property type="entry name" value="Syja_N"/>
    <property type="match status" value="1"/>
</dbReference>
<accession>A0AAQ3N887</accession>
<keyword evidence="3" id="KW-0378">Hydrolase</keyword>
<dbReference type="InterPro" id="IPR043573">
    <property type="entry name" value="Fig4-like"/>
</dbReference>